<sequence length="578" mass="64838">MKLKKRSYLTLILFSLFIYACSDMDEMDEYKRYTNGREISYTEKMDSVNVFAGRNRAQLQGIVNADPKITNFRVYWNSKNDSVTVPVERSQGIDTLSVIIDNLPENIYNFEVRTFDDEGNQSIPVYITGNVYGERYQESLGNRRYISHSLIGSNLTIDYASMDLSSGVIGTEIAYENDEGGQSEFFVPIDSTNVILDDFLGGSTYSYRTLFVPEENAIDTFYTAYDEFTPQFQITDPPYFTNASFPFERIAYDGARWGTPAGWIHNAAALNHNGFGAMDGDIFDLESGWGQADIINGKVYQTMVLEPGRYVYTIDISEINYEGADNNLDKGYFTVAEGSTLPDVDDVETSDDVFAYERINRANGLLRTLTFTITEITQVSIGIQTTNDQGAGRFIKINEFSLNRITEAPYLRNASFPFDLAADGGRWGTPEYWIHNDAALSHNGYGAADGNVDDRFDLESGWGEPNIVNGKVYQVLYLEPGTYRYSIDIFATNYQGDDAESDNGYFTVALGDTLPDVDVVETAEEVLAWEQIHRDNLAPVLEFTLTQTSEIAIGAQTTNAEGVGRFMQVSEFTLEKID</sequence>
<evidence type="ECO:0000256" key="1">
    <source>
        <dbReference type="SAM" id="SignalP"/>
    </source>
</evidence>
<dbReference type="InterPro" id="IPR032181">
    <property type="entry name" value="DUF5013"/>
</dbReference>
<dbReference type="PROSITE" id="PS51257">
    <property type="entry name" value="PROKAR_LIPOPROTEIN"/>
    <property type="match status" value="1"/>
</dbReference>
<feature type="domain" description="DUF5013" evidence="2">
    <location>
        <begin position="242"/>
        <end position="382"/>
    </location>
</feature>
<evidence type="ECO:0000313" key="4">
    <source>
        <dbReference type="Proteomes" id="UP000192746"/>
    </source>
</evidence>
<dbReference type="STRING" id="1185767.IIF7_06756"/>
<keyword evidence="1" id="KW-0732">Signal</keyword>
<dbReference type="OrthoDB" id="9794261at2"/>
<dbReference type="EMBL" id="ARYN01000005">
    <property type="protein sequence ID" value="ORL46249.1"/>
    <property type="molecule type" value="Genomic_DNA"/>
</dbReference>
<dbReference type="Pfam" id="PF16389">
    <property type="entry name" value="DUF4998"/>
    <property type="match status" value="1"/>
</dbReference>
<dbReference type="Pfam" id="PF16405">
    <property type="entry name" value="DUF5013"/>
    <property type="match status" value="2"/>
</dbReference>
<accession>A0A1Y1T5D4</accession>
<reference evidence="3 4" key="1">
    <citation type="submission" date="2013-04" db="EMBL/GenBank/DDBJ databases">
        <title>Zunongwangia sp. 22II14-10F7 Genome Sequencing.</title>
        <authorList>
            <person name="Lai Q."/>
            <person name="Shao Z."/>
        </authorList>
    </citation>
    <scope>NUCLEOTIDE SEQUENCE [LARGE SCALE GENOMIC DNA]</scope>
    <source>
        <strain evidence="3 4">22II14-10F7</strain>
    </source>
</reference>
<evidence type="ECO:0000313" key="3">
    <source>
        <dbReference type="EMBL" id="ORL46249.1"/>
    </source>
</evidence>
<dbReference type="RefSeq" id="WP_084840919.1">
    <property type="nucleotide sequence ID" value="NZ_ARYN01000005.1"/>
</dbReference>
<feature type="signal peptide" evidence="1">
    <location>
        <begin position="1"/>
        <end position="20"/>
    </location>
</feature>
<keyword evidence="4" id="KW-1185">Reference proteome</keyword>
<dbReference type="Proteomes" id="UP000192746">
    <property type="component" value="Unassembled WGS sequence"/>
</dbReference>
<organism evidence="3 4">
    <name type="scientific">Zunongwangia atlantica 22II14-10F7</name>
    <dbReference type="NCBI Taxonomy" id="1185767"/>
    <lineage>
        <taxon>Bacteria</taxon>
        <taxon>Pseudomonadati</taxon>
        <taxon>Bacteroidota</taxon>
        <taxon>Flavobacteriia</taxon>
        <taxon>Flavobacteriales</taxon>
        <taxon>Flavobacteriaceae</taxon>
        <taxon>Zunongwangia</taxon>
    </lineage>
</organism>
<proteinExistence type="predicted"/>
<comment type="caution">
    <text evidence="3">The sequence shown here is derived from an EMBL/GenBank/DDBJ whole genome shotgun (WGS) entry which is preliminary data.</text>
</comment>
<dbReference type="InterPro" id="IPR003961">
    <property type="entry name" value="FN3_dom"/>
</dbReference>
<dbReference type="CDD" id="cd00063">
    <property type="entry name" value="FN3"/>
    <property type="match status" value="1"/>
</dbReference>
<protein>
    <recommendedName>
        <fullName evidence="2">DUF5013 domain-containing protein</fullName>
    </recommendedName>
</protein>
<feature type="domain" description="DUF5013" evidence="2">
    <location>
        <begin position="412"/>
        <end position="554"/>
    </location>
</feature>
<evidence type="ECO:0000259" key="2">
    <source>
        <dbReference type="Pfam" id="PF16405"/>
    </source>
</evidence>
<name>A0A1Y1T5D4_9FLAO</name>
<dbReference type="AlphaFoldDB" id="A0A1Y1T5D4"/>
<gene>
    <name evidence="3" type="ORF">IIF7_06756</name>
</gene>
<feature type="chain" id="PRO_5013390672" description="DUF5013 domain-containing protein" evidence="1">
    <location>
        <begin position="21"/>
        <end position="578"/>
    </location>
</feature>